<name>A0ABN2NFL2_9PSEU</name>
<dbReference type="SUPFAM" id="SSF53706">
    <property type="entry name" value="Formate dehydrogenase/DMSO reductase, domains 1-3"/>
    <property type="match status" value="1"/>
</dbReference>
<evidence type="ECO:0000313" key="3">
    <source>
        <dbReference type="Proteomes" id="UP001500449"/>
    </source>
</evidence>
<reference evidence="2 3" key="1">
    <citation type="journal article" date="2019" name="Int. J. Syst. Evol. Microbiol.">
        <title>The Global Catalogue of Microorganisms (GCM) 10K type strain sequencing project: providing services to taxonomists for standard genome sequencing and annotation.</title>
        <authorList>
            <consortium name="The Broad Institute Genomics Platform"/>
            <consortium name="The Broad Institute Genome Sequencing Center for Infectious Disease"/>
            <person name="Wu L."/>
            <person name="Ma J."/>
        </authorList>
    </citation>
    <scope>NUCLEOTIDE SEQUENCE [LARGE SCALE GENOMIC DNA]</scope>
    <source>
        <strain evidence="2 3">JCM 16009</strain>
    </source>
</reference>
<keyword evidence="3" id="KW-1185">Reference proteome</keyword>
<evidence type="ECO:0000256" key="1">
    <source>
        <dbReference type="SAM" id="MobiDB-lite"/>
    </source>
</evidence>
<accession>A0ABN2NFL2</accession>
<feature type="compositionally biased region" description="Basic and acidic residues" evidence="1">
    <location>
        <begin position="1"/>
        <end position="23"/>
    </location>
</feature>
<organism evidence="2 3">
    <name type="scientific">Pseudonocardia ailaonensis</name>
    <dbReference type="NCBI Taxonomy" id="367279"/>
    <lineage>
        <taxon>Bacteria</taxon>
        <taxon>Bacillati</taxon>
        <taxon>Actinomycetota</taxon>
        <taxon>Actinomycetes</taxon>
        <taxon>Pseudonocardiales</taxon>
        <taxon>Pseudonocardiaceae</taxon>
        <taxon>Pseudonocardia</taxon>
    </lineage>
</organism>
<dbReference type="Gene3D" id="3.40.228.10">
    <property type="entry name" value="Dimethylsulfoxide Reductase, domain 2"/>
    <property type="match status" value="1"/>
</dbReference>
<protein>
    <submittedName>
        <fullName evidence="2">Uncharacterized protein</fullName>
    </submittedName>
</protein>
<dbReference type="EMBL" id="BAAAQK010000019">
    <property type="protein sequence ID" value="GAA1865663.1"/>
    <property type="molecule type" value="Genomic_DNA"/>
</dbReference>
<dbReference type="RefSeq" id="WP_425565902.1">
    <property type="nucleotide sequence ID" value="NZ_BAAAQK010000019.1"/>
</dbReference>
<feature type="region of interest" description="Disordered" evidence="1">
    <location>
        <begin position="1"/>
        <end position="25"/>
    </location>
</feature>
<proteinExistence type="predicted"/>
<gene>
    <name evidence="2" type="ORF">GCM10009836_52560</name>
</gene>
<sequence length="162" mass="17177">MSRRQVEDYSERDLRVGDPDDHAAGPTAVAVSMRRGLERMGPLRTVRTLLELDQAEGFDCTSCAWPDPDPGHRAIAGFCENGAKAVAEEATKDRATPEFFAAHSVADLTMGLTQHRNGVTTIEELVNLGCAQGNIGKPGAGLFPVRGTPTSSSAPGSLWTVG</sequence>
<dbReference type="Proteomes" id="UP001500449">
    <property type="component" value="Unassembled WGS sequence"/>
</dbReference>
<evidence type="ECO:0000313" key="2">
    <source>
        <dbReference type="EMBL" id="GAA1865663.1"/>
    </source>
</evidence>
<comment type="caution">
    <text evidence="2">The sequence shown here is derived from an EMBL/GenBank/DDBJ whole genome shotgun (WGS) entry which is preliminary data.</text>
</comment>